<feature type="domain" description="C-type lysozyme inhibitor" evidence="6">
    <location>
        <begin position="161"/>
        <end position="222"/>
    </location>
</feature>
<name>A0ABW4AYX7_9GAMM</name>
<dbReference type="PROSITE" id="PS51257">
    <property type="entry name" value="PROKAR_LIPOPROTEIN"/>
    <property type="match status" value="1"/>
</dbReference>
<dbReference type="Gene3D" id="2.40.128.270">
    <property type="match status" value="1"/>
</dbReference>
<dbReference type="PANTHER" id="PTHR35535">
    <property type="entry name" value="HEAT SHOCK PROTEIN HSLJ"/>
    <property type="match status" value="1"/>
</dbReference>
<proteinExistence type="predicted"/>
<dbReference type="EMBL" id="JBHTMN010000004">
    <property type="protein sequence ID" value="MFD1382456.1"/>
    <property type="molecule type" value="Genomic_DNA"/>
</dbReference>
<dbReference type="Proteomes" id="UP001597059">
    <property type="component" value="Unassembled WGS sequence"/>
</dbReference>
<dbReference type="InterPro" id="IPR005184">
    <property type="entry name" value="DUF306_Meta_HslJ"/>
</dbReference>
<organism evidence="7 8">
    <name type="scientific">Rhodanobacter aciditrophus</name>
    <dbReference type="NCBI Taxonomy" id="1623218"/>
    <lineage>
        <taxon>Bacteria</taxon>
        <taxon>Pseudomonadati</taxon>
        <taxon>Pseudomonadota</taxon>
        <taxon>Gammaproteobacteria</taxon>
        <taxon>Lysobacterales</taxon>
        <taxon>Rhodanobacteraceae</taxon>
        <taxon>Rhodanobacter</taxon>
    </lineage>
</organism>
<evidence type="ECO:0000313" key="8">
    <source>
        <dbReference type="Proteomes" id="UP001597059"/>
    </source>
</evidence>
<keyword evidence="8" id="KW-1185">Reference proteome</keyword>
<dbReference type="Pfam" id="PF03724">
    <property type="entry name" value="META"/>
    <property type="match status" value="1"/>
</dbReference>
<evidence type="ECO:0000259" key="6">
    <source>
        <dbReference type="Pfam" id="PF09864"/>
    </source>
</evidence>
<protein>
    <submittedName>
        <fullName evidence="7">META domain-containing protein</fullName>
    </submittedName>
</protein>
<dbReference type="PANTHER" id="PTHR35535:SF1">
    <property type="entry name" value="HEAT SHOCK PROTEIN HSLJ"/>
    <property type="match status" value="1"/>
</dbReference>
<dbReference type="Gene3D" id="2.40.128.200">
    <property type="match status" value="1"/>
</dbReference>
<dbReference type="InterPro" id="IPR053147">
    <property type="entry name" value="Hsp_HslJ-like"/>
</dbReference>
<dbReference type="InterPro" id="IPR018660">
    <property type="entry name" value="MliC"/>
</dbReference>
<evidence type="ECO:0000256" key="3">
    <source>
        <dbReference type="ARBA" id="ARBA00023139"/>
    </source>
</evidence>
<accession>A0ABW4AYX7</accession>
<dbReference type="InterPro" id="IPR038670">
    <property type="entry name" value="HslJ-like_sf"/>
</dbReference>
<keyword evidence="3" id="KW-0564">Palmitate</keyword>
<keyword evidence="2" id="KW-0472">Membrane</keyword>
<evidence type="ECO:0000259" key="5">
    <source>
        <dbReference type="Pfam" id="PF03724"/>
    </source>
</evidence>
<evidence type="ECO:0000313" key="7">
    <source>
        <dbReference type="EMBL" id="MFD1382456.1"/>
    </source>
</evidence>
<evidence type="ECO:0000256" key="1">
    <source>
        <dbReference type="ARBA" id="ARBA00022729"/>
    </source>
</evidence>
<dbReference type="Pfam" id="PF09864">
    <property type="entry name" value="MliC"/>
    <property type="match status" value="1"/>
</dbReference>
<sequence length="230" mass="24794">MSYLRFGSCVFLASAITGCASQKAETTSYESVSVSDLTGQWQVESIDQGGVIDSSMVTLMFTGEGQVSGVTGCNQYSATMTDEGETVALSQAISTRMACAPALMRQEQRFLNALQETVTIHRLADTWLVAEDAAGKPRLKMIEMSSTPVIHDKASKSVTYFDCGSAGEVAIRLLREDAIQLTVGEQRTVLAGMETGSGAKYGEGELSFWQKGNEALFESGGRMFQCQQMN</sequence>
<dbReference type="SUPFAM" id="SSF141488">
    <property type="entry name" value="YdhA-like"/>
    <property type="match status" value="1"/>
</dbReference>
<comment type="caution">
    <text evidence="7">The sequence shown here is derived from an EMBL/GenBank/DDBJ whole genome shotgun (WGS) entry which is preliminary data.</text>
</comment>
<gene>
    <name evidence="7" type="ORF">ACFQ45_03710</name>
</gene>
<dbReference type="InterPro" id="IPR036328">
    <property type="entry name" value="MliC_sf"/>
</dbReference>
<dbReference type="RefSeq" id="WP_377365456.1">
    <property type="nucleotide sequence ID" value="NZ_JBHTMN010000004.1"/>
</dbReference>
<feature type="domain" description="DUF306" evidence="5">
    <location>
        <begin position="36"/>
        <end position="140"/>
    </location>
</feature>
<evidence type="ECO:0000256" key="4">
    <source>
        <dbReference type="ARBA" id="ARBA00023288"/>
    </source>
</evidence>
<evidence type="ECO:0000256" key="2">
    <source>
        <dbReference type="ARBA" id="ARBA00023136"/>
    </source>
</evidence>
<keyword evidence="4" id="KW-0449">Lipoprotein</keyword>
<keyword evidence="1" id="KW-0732">Signal</keyword>
<reference evidence="8" key="1">
    <citation type="journal article" date="2019" name="Int. J. Syst. Evol. Microbiol.">
        <title>The Global Catalogue of Microorganisms (GCM) 10K type strain sequencing project: providing services to taxonomists for standard genome sequencing and annotation.</title>
        <authorList>
            <consortium name="The Broad Institute Genomics Platform"/>
            <consortium name="The Broad Institute Genome Sequencing Center for Infectious Disease"/>
            <person name="Wu L."/>
            <person name="Ma J."/>
        </authorList>
    </citation>
    <scope>NUCLEOTIDE SEQUENCE [LARGE SCALE GENOMIC DNA]</scope>
    <source>
        <strain evidence="8">JCM 30774</strain>
    </source>
</reference>